<dbReference type="PROSITE" id="PS00463">
    <property type="entry name" value="ZN2_CY6_FUNGAL_1"/>
    <property type="match status" value="1"/>
</dbReference>
<evidence type="ECO:0000313" key="3">
    <source>
        <dbReference type="EMBL" id="TBU33495.1"/>
    </source>
</evidence>
<dbReference type="Gene3D" id="4.10.240.10">
    <property type="entry name" value="Zn(2)-C6 fungal-type DNA-binding domain"/>
    <property type="match status" value="1"/>
</dbReference>
<gene>
    <name evidence="3" type="ORF">BD311DRAFT_437937</name>
</gene>
<accession>A0A4Q9N080</accession>
<dbReference type="OrthoDB" id="2743219at2759"/>
<reference evidence="3" key="1">
    <citation type="submission" date="2019-01" db="EMBL/GenBank/DDBJ databases">
        <title>Draft genome sequences of three monokaryotic isolates of the white-rot basidiomycete fungus Dichomitus squalens.</title>
        <authorList>
            <consortium name="DOE Joint Genome Institute"/>
            <person name="Lopez S.C."/>
            <person name="Andreopoulos B."/>
            <person name="Pangilinan J."/>
            <person name="Lipzen A."/>
            <person name="Riley R."/>
            <person name="Ahrendt S."/>
            <person name="Ng V."/>
            <person name="Barry K."/>
            <person name="Daum C."/>
            <person name="Grigoriev I.V."/>
            <person name="Hilden K.S."/>
            <person name="Makela M.R."/>
            <person name="de Vries R.P."/>
        </authorList>
    </citation>
    <scope>NUCLEOTIDE SEQUENCE [LARGE SCALE GENOMIC DNA]</scope>
    <source>
        <strain evidence="3">OM18370.1</strain>
    </source>
</reference>
<proteinExistence type="predicted"/>
<feature type="region of interest" description="Disordered" evidence="1">
    <location>
        <begin position="1"/>
        <end position="35"/>
    </location>
</feature>
<dbReference type="GO" id="GO:0000981">
    <property type="term" value="F:DNA-binding transcription factor activity, RNA polymerase II-specific"/>
    <property type="evidence" value="ECO:0007669"/>
    <property type="project" value="InterPro"/>
</dbReference>
<feature type="domain" description="Zn(2)-C6 fungal-type" evidence="2">
    <location>
        <begin position="39"/>
        <end position="70"/>
    </location>
</feature>
<organism evidence="3">
    <name type="scientific">Dichomitus squalens</name>
    <dbReference type="NCBI Taxonomy" id="114155"/>
    <lineage>
        <taxon>Eukaryota</taxon>
        <taxon>Fungi</taxon>
        <taxon>Dikarya</taxon>
        <taxon>Basidiomycota</taxon>
        <taxon>Agaricomycotina</taxon>
        <taxon>Agaricomycetes</taxon>
        <taxon>Polyporales</taxon>
        <taxon>Polyporaceae</taxon>
        <taxon>Dichomitus</taxon>
    </lineage>
</organism>
<dbReference type="CDD" id="cd00067">
    <property type="entry name" value="GAL4"/>
    <property type="match status" value="1"/>
</dbReference>
<dbReference type="AlphaFoldDB" id="A0A4Q9N080"/>
<dbReference type="SUPFAM" id="SSF57701">
    <property type="entry name" value="Zn2/Cys6 DNA-binding domain"/>
    <property type="match status" value="1"/>
</dbReference>
<dbReference type="SMART" id="SM00066">
    <property type="entry name" value="GAL4"/>
    <property type="match status" value="1"/>
</dbReference>
<feature type="compositionally biased region" description="Polar residues" evidence="1">
    <location>
        <begin position="8"/>
        <end position="20"/>
    </location>
</feature>
<dbReference type="GO" id="GO:0008270">
    <property type="term" value="F:zinc ion binding"/>
    <property type="evidence" value="ECO:0007669"/>
    <property type="project" value="InterPro"/>
</dbReference>
<dbReference type="InterPro" id="IPR001138">
    <property type="entry name" value="Zn2Cys6_DnaBD"/>
</dbReference>
<protein>
    <recommendedName>
        <fullName evidence="2">Zn(2)-C6 fungal-type domain-containing protein</fullName>
    </recommendedName>
</protein>
<name>A0A4Q9N080_9APHY</name>
<dbReference type="InterPro" id="IPR036864">
    <property type="entry name" value="Zn2-C6_fun-type_DNA-bd_sf"/>
</dbReference>
<evidence type="ECO:0000259" key="2">
    <source>
        <dbReference type="PROSITE" id="PS50048"/>
    </source>
</evidence>
<dbReference type="Pfam" id="PF00172">
    <property type="entry name" value="Zn_clus"/>
    <property type="match status" value="1"/>
</dbReference>
<dbReference type="EMBL" id="ML143391">
    <property type="protein sequence ID" value="TBU33495.1"/>
    <property type="molecule type" value="Genomic_DNA"/>
</dbReference>
<dbReference type="Proteomes" id="UP000292957">
    <property type="component" value="Unassembled WGS sequence"/>
</dbReference>
<dbReference type="PROSITE" id="PS50048">
    <property type="entry name" value="ZN2_CY6_FUNGAL_2"/>
    <property type="match status" value="1"/>
</dbReference>
<evidence type="ECO:0000256" key="1">
    <source>
        <dbReference type="SAM" id="MobiDB-lite"/>
    </source>
</evidence>
<sequence length="109" mass="11862">MPDAPSSPRKTVSSASQQVRSQKKPGAPKPKGAVRAKSGCYTCRIRRKKCDEQPNEEGACQTCVRLRLQCLGFGAKPSSSTNSILRRRVLPLLLFLLPPARDTVPLTTA</sequence>